<gene>
    <name evidence="1" type="ORF">Slin15195_G082000</name>
</gene>
<sequence>MALLLSSLPVTVLAQGGASCSTRGPRGSGFCSSDDGKNFEKPCKVNGNGCIFHFDKQDPLGEKSYSNCS</sequence>
<organism evidence="1 2">
    <name type="scientific">Septoria linicola</name>
    <dbReference type="NCBI Taxonomy" id="215465"/>
    <lineage>
        <taxon>Eukaryota</taxon>
        <taxon>Fungi</taxon>
        <taxon>Dikarya</taxon>
        <taxon>Ascomycota</taxon>
        <taxon>Pezizomycotina</taxon>
        <taxon>Dothideomycetes</taxon>
        <taxon>Dothideomycetidae</taxon>
        <taxon>Mycosphaerellales</taxon>
        <taxon>Mycosphaerellaceae</taxon>
        <taxon>Septoria</taxon>
    </lineage>
</organism>
<name>A0A9Q9B1Z1_9PEZI</name>
<evidence type="ECO:0000313" key="1">
    <source>
        <dbReference type="EMBL" id="USW54881.1"/>
    </source>
</evidence>
<keyword evidence="2" id="KW-1185">Reference proteome</keyword>
<dbReference type="AlphaFoldDB" id="A0A9Q9B1Z1"/>
<dbReference type="Proteomes" id="UP001056384">
    <property type="component" value="Chromosome 6"/>
</dbReference>
<reference evidence="1" key="1">
    <citation type="submission" date="2022-06" db="EMBL/GenBank/DDBJ databases">
        <title>Complete genome sequences of two strains of the flax pathogen Septoria linicola.</title>
        <authorList>
            <person name="Lapalu N."/>
            <person name="Simon A."/>
            <person name="Demenou B."/>
            <person name="Paumier D."/>
            <person name="Guillot M.-P."/>
            <person name="Gout L."/>
            <person name="Valade R."/>
        </authorList>
    </citation>
    <scope>NUCLEOTIDE SEQUENCE</scope>
    <source>
        <strain evidence="1">SE15195</strain>
    </source>
</reference>
<dbReference type="EMBL" id="CP099423">
    <property type="protein sequence ID" value="USW54881.1"/>
    <property type="molecule type" value="Genomic_DNA"/>
</dbReference>
<protein>
    <submittedName>
        <fullName evidence="1">Uncharacterized protein</fullName>
    </submittedName>
</protein>
<evidence type="ECO:0000313" key="2">
    <source>
        <dbReference type="Proteomes" id="UP001056384"/>
    </source>
</evidence>
<proteinExistence type="predicted"/>
<accession>A0A9Q9B1Z1</accession>